<keyword evidence="2" id="KW-0719">Serine esterase</keyword>
<keyword evidence="3 8" id="KW-0378">Hydrolase</keyword>
<evidence type="ECO:0000256" key="3">
    <source>
        <dbReference type="ARBA" id="ARBA00022801"/>
    </source>
</evidence>
<evidence type="ECO:0000313" key="10">
    <source>
        <dbReference type="EMBL" id="GFR12005.1"/>
    </source>
</evidence>
<proteinExistence type="inferred from homology"/>
<dbReference type="PANTHER" id="PTHR43918">
    <property type="entry name" value="ACETYLCHOLINESTERASE"/>
    <property type="match status" value="1"/>
</dbReference>
<dbReference type="GO" id="GO:0019695">
    <property type="term" value="P:choline metabolic process"/>
    <property type="evidence" value="ECO:0007669"/>
    <property type="project" value="TreeGrafter"/>
</dbReference>
<feature type="domain" description="Carboxylesterase type B" evidence="9">
    <location>
        <begin position="152"/>
        <end position="381"/>
    </location>
</feature>
<dbReference type="Pfam" id="PF00135">
    <property type="entry name" value="COesterase"/>
    <property type="match status" value="2"/>
</dbReference>
<dbReference type="AlphaFoldDB" id="A0A8X6GZ23"/>
<feature type="active site" description="Charge relay system" evidence="7">
    <location>
        <position position="188"/>
    </location>
</feature>
<dbReference type="InterPro" id="IPR029058">
    <property type="entry name" value="AB_hydrolase_fold"/>
</dbReference>
<dbReference type="GO" id="GO:0006581">
    <property type="term" value="P:acetylcholine catabolic process"/>
    <property type="evidence" value="ECO:0007669"/>
    <property type="project" value="TreeGrafter"/>
</dbReference>
<comment type="catalytic activity">
    <reaction evidence="6">
        <text>acetylcholine + H2O = choline + acetate + H(+)</text>
        <dbReference type="Rhea" id="RHEA:17561"/>
        <dbReference type="ChEBI" id="CHEBI:15354"/>
        <dbReference type="ChEBI" id="CHEBI:15355"/>
        <dbReference type="ChEBI" id="CHEBI:15377"/>
        <dbReference type="ChEBI" id="CHEBI:15378"/>
        <dbReference type="ChEBI" id="CHEBI:30089"/>
        <dbReference type="EC" id="3.1.1.7"/>
    </reaction>
</comment>
<dbReference type="GO" id="GO:0005615">
    <property type="term" value="C:extracellular space"/>
    <property type="evidence" value="ECO:0007669"/>
    <property type="project" value="TreeGrafter"/>
</dbReference>
<dbReference type="InterPro" id="IPR000997">
    <property type="entry name" value="Cholinesterase"/>
</dbReference>
<evidence type="ECO:0000256" key="2">
    <source>
        <dbReference type="ARBA" id="ARBA00022487"/>
    </source>
</evidence>
<dbReference type="InterPro" id="IPR050654">
    <property type="entry name" value="AChE-related_enzymes"/>
</dbReference>
<dbReference type="GO" id="GO:0005886">
    <property type="term" value="C:plasma membrane"/>
    <property type="evidence" value="ECO:0007669"/>
    <property type="project" value="TreeGrafter"/>
</dbReference>
<evidence type="ECO:0000256" key="7">
    <source>
        <dbReference type="PIRSR" id="PIRSR600997-1"/>
    </source>
</evidence>
<dbReference type="EC" id="3.1.1.-" evidence="8"/>
<feature type="active site" description="Charge relay system" evidence="7">
    <location>
        <position position="303"/>
    </location>
</feature>
<gene>
    <name evidence="10" type="ORF">TNCT_716881</name>
</gene>
<dbReference type="PANTHER" id="PTHR43918:SF4">
    <property type="entry name" value="CARBOXYLIC ESTER HYDROLASE"/>
    <property type="match status" value="1"/>
</dbReference>
<dbReference type="SUPFAM" id="SSF53474">
    <property type="entry name" value="alpha/beta-Hydrolases"/>
    <property type="match status" value="1"/>
</dbReference>
<dbReference type="GO" id="GO:0003990">
    <property type="term" value="F:acetylcholinesterase activity"/>
    <property type="evidence" value="ECO:0007669"/>
    <property type="project" value="UniProtKB-EC"/>
</dbReference>
<evidence type="ECO:0000256" key="8">
    <source>
        <dbReference type="RuleBase" id="RU361235"/>
    </source>
</evidence>
<feature type="active site" description="Acyl-ester intermediate" evidence="7">
    <location>
        <position position="94"/>
    </location>
</feature>
<dbReference type="EMBL" id="BMAO01016892">
    <property type="protein sequence ID" value="GFR12005.1"/>
    <property type="molecule type" value="Genomic_DNA"/>
</dbReference>
<protein>
    <recommendedName>
        <fullName evidence="8">Carboxylic ester hydrolase</fullName>
        <ecNumber evidence="8">3.1.1.-</ecNumber>
    </recommendedName>
</protein>
<sequence>MHKKAVMYWMYGGGFRFGSIQSKLYNGTVLAALGDIVVVTVNYRMGPFGFLFSSSGDAPGNAGLWDVLEGLKWINKNIGFFGGDSSKITISGQSAGAMFINLLSISPLTKGLYSKQIMESGAAIFLQMDTMRQQNLNNSQKIAEIAKWANVFLWPQYGDKIVPINPRIAVLQGNFECTDTLIGNTKDEGSLVLTTQNPKIFGFFGEKNPQINKTFGADLIRDILTGVPDVESIVQHYLSDDVSENAYNFIRRQVYTSFTDEFFLCPSVYYAEKCAEKGNEVYFFKWRHRPSVNPWAPWMGVAHFDEVQFVFGQPLLNSSSYEAEEILLSSEVLNIRSSFVKTGKPRIPWTLYSKDSPSFKYLGPGTRIETKDHGTCKSECEFFHPFFTPK</sequence>
<keyword evidence="11" id="KW-1185">Reference proteome</keyword>
<organism evidence="10 11">
    <name type="scientific">Trichonephila clavata</name>
    <name type="common">Joro spider</name>
    <name type="synonym">Nephila clavata</name>
    <dbReference type="NCBI Taxonomy" id="2740835"/>
    <lineage>
        <taxon>Eukaryota</taxon>
        <taxon>Metazoa</taxon>
        <taxon>Ecdysozoa</taxon>
        <taxon>Arthropoda</taxon>
        <taxon>Chelicerata</taxon>
        <taxon>Arachnida</taxon>
        <taxon>Araneae</taxon>
        <taxon>Araneomorphae</taxon>
        <taxon>Entelegynae</taxon>
        <taxon>Araneoidea</taxon>
        <taxon>Nephilidae</taxon>
        <taxon>Trichonephila</taxon>
    </lineage>
</organism>
<evidence type="ECO:0000256" key="4">
    <source>
        <dbReference type="ARBA" id="ARBA00023157"/>
    </source>
</evidence>
<keyword evidence="4" id="KW-1015">Disulfide bond</keyword>
<feature type="domain" description="Carboxylesterase type B" evidence="9">
    <location>
        <begin position="3"/>
        <end position="148"/>
    </location>
</feature>
<dbReference type="InterPro" id="IPR019826">
    <property type="entry name" value="Carboxylesterase_B_AS"/>
</dbReference>
<keyword evidence="5" id="KW-0325">Glycoprotein</keyword>
<evidence type="ECO:0000256" key="5">
    <source>
        <dbReference type="ARBA" id="ARBA00023180"/>
    </source>
</evidence>
<dbReference type="Gene3D" id="3.40.50.1820">
    <property type="entry name" value="alpha/beta hydrolase"/>
    <property type="match status" value="2"/>
</dbReference>
<name>A0A8X6GZ23_TRICU</name>
<comment type="similarity">
    <text evidence="1 8">Belongs to the type-B carboxylesterase/lipase family.</text>
</comment>
<comment type="caution">
    <text evidence="10">The sequence shown here is derived from an EMBL/GenBank/DDBJ whole genome shotgun (WGS) entry which is preliminary data.</text>
</comment>
<dbReference type="PRINTS" id="PR00878">
    <property type="entry name" value="CHOLNESTRASE"/>
</dbReference>
<dbReference type="PROSITE" id="PS00122">
    <property type="entry name" value="CARBOXYLESTERASE_B_1"/>
    <property type="match status" value="1"/>
</dbReference>
<evidence type="ECO:0000313" key="11">
    <source>
        <dbReference type="Proteomes" id="UP000887116"/>
    </source>
</evidence>
<dbReference type="Proteomes" id="UP000887116">
    <property type="component" value="Unassembled WGS sequence"/>
</dbReference>
<accession>A0A8X6GZ23</accession>
<evidence type="ECO:0000259" key="9">
    <source>
        <dbReference type="Pfam" id="PF00135"/>
    </source>
</evidence>
<evidence type="ECO:0000256" key="1">
    <source>
        <dbReference type="ARBA" id="ARBA00005964"/>
    </source>
</evidence>
<dbReference type="InterPro" id="IPR002018">
    <property type="entry name" value="CarbesteraseB"/>
</dbReference>
<dbReference type="OrthoDB" id="6475789at2759"/>
<reference evidence="10" key="1">
    <citation type="submission" date="2020-07" db="EMBL/GenBank/DDBJ databases">
        <title>Multicomponent nature underlies the extraordinary mechanical properties of spider dragline silk.</title>
        <authorList>
            <person name="Kono N."/>
            <person name="Nakamura H."/>
            <person name="Mori M."/>
            <person name="Yoshida Y."/>
            <person name="Ohtoshi R."/>
            <person name="Malay A.D."/>
            <person name="Moran D.A.P."/>
            <person name="Tomita M."/>
            <person name="Numata K."/>
            <person name="Arakawa K."/>
        </authorList>
    </citation>
    <scope>NUCLEOTIDE SEQUENCE</scope>
</reference>
<evidence type="ECO:0000256" key="6">
    <source>
        <dbReference type="ARBA" id="ARBA00048484"/>
    </source>
</evidence>